<evidence type="ECO:0000259" key="4">
    <source>
        <dbReference type="SMART" id="SM00406"/>
    </source>
</evidence>
<dbReference type="GO" id="GO:0002250">
    <property type="term" value="P:adaptive immune response"/>
    <property type="evidence" value="ECO:0007669"/>
    <property type="project" value="UniProtKB-KW"/>
</dbReference>
<dbReference type="AlphaFoldDB" id="A0A8J6BJE3"/>
<dbReference type="PANTHER" id="PTHR23266">
    <property type="entry name" value="IMMUNOGLOBULIN HEAVY CHAIN"/>
    <property type="match status" value="1"/>
</dbReference>
<dbReference type="Gene3D" id="2.60.40.10">
    <property type="entry name" value="Immunoglobulins"/>
    <property type="match status" value="1"/>
</dbReference>
<dbReference type="EMBL" id="WNTK01028451">
    <property type="protein sequence ID" value="KAG9461128.1"/>
    <property type="molecule type" value="Genomic_DNA"/>
</dbReference>
<comment type="caution">
    <text evidence="5">The sequence shown here is derived from an EMBL/GenBank/DDBJ whole genome shotgun (WGS) entry which is preliminary data.</text>
</comment>
<dbReference type="InterPro" id="IPR013106">
    <property type="entry name" value="Ig_V-set"/>
</dbReference>
<evidence type="ECO:0000256" key="2">
    <source>
        <dbReference type="ARBA" id="ARBA00023130"/>
    </source>
</evidence>
<dbReference type="GO" id="GO:0005576">
    <property type="term" value="C:extracellular region"/>
    <property type="evidence" value="ECO:0007669"/>
    <property type="project" value="UniProtKB-ARBA"/>
</dbReference>
<protein>
    <recommendedName>
        <fullName evidence="4">Immunoglobulin V-set domain-containing protein</fullName>
    </recommendedName>
</protein>
<evidence type="ECO:0000313" key="5">
    <source>
        <dbReference type="EMBL" id="KAG9461128.1"/>
    </source>
</evidence>
<feature type="domain" description="Immunoglobulin V-set" evidence="4">
    <location>
        <begin position="3"/>
        <end position="67"/>
    </location>
</feature>
<evidence type="ECO:0000256" key="3">
    <source>
        <dbReference type="ARBA" id="ARBA00043265"/>
    </source>
</evidence>
<gene>
    <name evidence="5" type="ORF">GDO78_018004</name>
</gene>
<dbReference type="InterPro" id="IPR050199">
    <property type="entry name" value="IgHV"/>
</dbReference>
<name>A0A8J6BJE3_ELECQ</name>
<dbReference type="SMART" id="SM00406">
    <property type="entry name" value="IGv"/>
    <property type="match status" value="1"/>
</dbReference>
<dbReference type="Proteomes" id="UP000770717">
    <property type="component" value="Unassembled WGS sequence"/>
</dbReference>
<reference evidence="5" key="1">
    <citation type="thesis" date="2020" institute="ProQuest LLC" country="789 East Eisenhower Parkway, Ann Arbor, MI, USA">
        <title>Comparative Genomics and Chromosome Evolution.</title>
        <authorList>
            <person name="Mudd A.B."/>
        </authorList>
    </citation>
    <scope>NUCLEOTIDE SEQUENCE</scope>
    <source>
        <strain evidence="5">HN-11 Male</strain>
        <tissue evidence="5">Kidney and liver</tissue>
    </source>
</reference>
<evidence type="ECO:0000313" key="6">
    <source>
        <dbReference type="Proteomes" id="UP000770717"/>
    </source>
</evidence>
<dbReference type="SUPFAM" id="SSF48726">
    <property type="entry name" value="Immunoglobulin"/>
    <property type="match status" value="1"/>
</dbReference>
<keyword evidence="2" id="KW-1064">Adaptive immunity</keyword>
<keyword evidence="3" id="KW-1280">Immunoglobulin</keyword>
<dbReference type="InterPro" id="IPR013783">
    <property type="entry name" value="Ig-like_fold"/>
</dbReference>
<keyword evidence="1" id="KW-0391">Immunity</keyword>
<accession>A0A8J6BJE3</accession>
<evidence type="ECO:0000256" key="1">
    <source>
        <dbReference type="ARBA" id="ARBA00022859"/>
    </source>
</evidence>
<organism evidence="5 6">
    <name type="scientific">Eleutherodactylus coqui</name>
    <name type="common">Puerto Rican coqui</name>
    <dbReference type="NCBI Taxonomy" id="57060"/>
    <lineage>
        <taxon>Eukaryota</taxon>
        <taxon>Metazoa</taxon>
        <taxon>Chordata</taxon>
        <taxon>Craniata</taxon>
        <taxon>Vertebrata</taxon>
        <taxon>Euteleostomi</taxon>
        <taxon>Amphibia</taxon>
        <taxon>Batrachia</taxon>
        <taxon>Anura</taxon>
        <taxon>Neobatrachia</taxon>
        <taxon>Hyloidea</taxon>
        <taxon>Eleutherodactylidae</taxon>
        <taxon>Eleutherodactylinae</taxon>
        <taxon>Eleutherodactylus</taxon>
        <taxon>Eleutherodactylus</taxon>
    </lineage>
</organism>
<keyword evidence="6" id="KW-1185">Reference proteome</keyword>
<dbReference type="OrthoDB" id="8865476at2759"/>
<dbReference type="InterPro" id="IPR036179">
    <property type="entry name" value="Ig-like_dom_sf"/>
</dbReference>
<proteinExistence type="predicted"/>
<dbReference type="Pfam" id="PF07686">
    <property type="entry name" value="V-set"/>
    <property type="match status" value="1"/>
</dbReference>
<sequence length="70" mass="7920">MYAVNWVRQCDGKGLEWLGGIVYNGNTYYAQSLQGRLTITRDTNKGEVYLKLTEAKPDESGTYHCARDTV</sequence>
<dbReference type="GO" id="GO:0019814">
    <property type="term" value="C:immunoglobulin complex"/>
    <property type="evidence" value="ECO:0007669"/>
    <property type="project" value="UniProtKB-KW"/>
</dbReference>